<evidence type="ECO:0008006" key="14">
    <source>
        <dbReference type="Google" id="ProtNLM"/>
    </source>
</evidence>
<dbReference type="Gene3D" id="1.20.58.340">
    <property type="entry name" value="Magnesium transport protein CorA, transmembrane region"/>
    <property type="match status" value="2"/>
</dbReference>
<dbReference type="PANTHER" id="PTHR13890">
    <property type="entry name" value="RNA SPLICING PROTEIN MRS2, MITOCHONDRIAL"/>
    <property type="match status" value="1"/>
</dbReference>
<dbReference type="SUPFAM" id="SSF144083">
    <property type="entry name" value="Magnesium transport protein CorA, transmembrane region"/>
    <property type="match status" value="1"/>
</dbReference>
<accession>A0A9Q3DAY5</accession>
<feature type="transmembrane region" description="Helical" evidence="11">
    <location>
        <begin position="368"/>
        <end position="389"/>
    </location>
</feature>
<feature type="region of interest" description="Disordered" evidence="10">
    <location>
        <begin position="1"/>
        <end position="24"/>
    </location>
</feature>
<reference evidence="12" key="1">
    <citation type="submission" date="2021-03" db="EMBL/GenBank/DDBJ databases">
        <title>Draft genome sequence of rust myrtle Austropuccinia psidii MF-1, a brazilian biotype.</title>
        <authorList>
            <person name="Quecine M.C."/>
            <person name="Pachon D.M.R."/>
            <person name="Bonatelli M.L."/>
            <person name="Correr F.H."/>
            <person name="Franceschini L.M."/>
            <person name="Leite T.F."/>
            <person name="Margarido G.R.A."/>
            <person name="Almeida C.A."/>
            <person name="Ferrarezi J.A."/>
            <person name="Labate C.A."/>
        </authorList>
    </citation>
    <scope>NUCLEOTIDE SEQUENCE</scope>
    <source>
        <strain evidence="12">MF-1</strain>
    </source>
</reference>
<dbReference type="InterPro" id="IPR039204">
    <property type="entry name" value="MRS2-like"/>
</dbReference>
<keyword evidence="6" id="KW-0809">Transit peptide</keyword>
<gene>
    <name evidence="12" type="ORF">O181_037203</name>
</gene>
<evidence type="ECO:0000313" key="13">
    <source>
        <dbReference type="Proteomes" id="UP000765509"/>
    </source>
</evidence>
<keyword evidence="8" id="KW-0406">Ion transport</keyword>
<dbReference type="Proteomes" id="UP000765509">
    <property type="component" value="Unassembled WGS sequence"/>
</dbReference>
<keyword evidence="4 11" id="KW-0812">Transmembrane</keyword>
<dbReference type="OrthoDB" id="10251508at2759"/>
<dbReference type="Pfam" id="PF22099">
    <property type="entry name" value="MRS2-like"/>
    <property type="match status" value="1"/>
</dbReference>
<dbReference type="GO" id="GO:0015095">
    <property type="term" value="F:magnesium ion transmembrane transporter activity"/>
    <property type="evidence" value="ECO:0007669"/>
    <property type="project" value="TreeGrafter"/>
</dbReference>
<comment type="caution">
    <text evidence="12">The sequence shown here is derived from an EMBL/GenBank/DDBJ whole genome shotgun (WGS) entry which is preliminary data.</text>
</comment>
<evidence type="ECO:0000256" key="3">
    <source>
        <dbReference type="ARBA" id="ARBA00022448"/>
    </source>
</evidence>
<keyword evidence="3" id="KW-0813">Transport</keyword>
<proteinExistence type="inferred from homology"/>
<evidence type="ECO:0000256" key="4">
    <source>
        <dbReference type="ARBA" id="ARBA00022692"/>
    </source>
</evidence>
<keyword evidence="9 11" id="KW-0472">Membrane</keyword>
<keyword evidence="13" id="KW-1185">Reference proteome</keyword>
<evidence type="ECO:0000256" key="2">
    <source>
        <dbReference type="ARBA" id="ARBA00009765"/>
    </source>
</evidence>
<evidence type="ECO:0000256" key="8">
    <source>
        <dbReference type="ARBA" id="ARBA00023065"/>
    </source>
</evidence>
<evidence type="ECO:0000313" key="12">
    <source>
        <dbReference type="EMBL" id="MBW0497488.1"/>
    </source>
</evidence>
<dbReference type="InterPro" id="IPR045863">
    <property type="entry name" value="CorA_TM1_TM2"/>
</dbReference>
<sequence>MGSFALPQRHSTLNPHHNTLARPAWPTDDSVDGNLNFEALALQRPRPFQVSVLFTEINSRGVATGGHAMTREQFCYEKGLQVRDMRSIDSDLYAPSITAKGRNLFLNMSRFRAVITPDSMIIFDGQPSCYEAQGNSTAPNITHDSFVVDPTEFKSVFIERLTNIRSPVQESWMRPPYYLHFDTGSFTLIALGSFLESLLVSLEEELKYLRSSILTILRELQQRIRTKPLKQLLLHTYQLKSFIGKCSNIQNSFDLIAHKSRSALLNRKTHNLLEGDVANQTAEVMEQETLERLLEAYSLERFIEEGKIILMHIRVTEELVALTISSNQVFFVSLDLKLAIASVGLGVGALITGIFGMNLKSDVEEEDWVFAIVTGVIALLATAVIFVGWRQLEKTLQKSSNVQAHLKPKKIKKPARILSSLKNVAGLQVIDLEKSSHAEELHDAKVRS</sequence>
<keyword evidence="7 11" id="KW-1133">Transmembrane helix</keyword>
<comment type="similarity">
    <text evidence="2">Belongs to the CorA metal ion transporter (MIT) (TC 1.A.35) family.</text>
</comment>
<dbReference type="GO" id="GO:0005743">
    <property type="term" value="C:mitochondrial inner membrane"/>
    <property type="evidence" value="ECO:0007669"/>
    <property type="project" value="TreeGrafter"/>
</dbReference>
<evidence type="ECO:0000256" key="6">
    <source>
        <dbReference type="ARBA" id="ARBA00022946"/>
    </source>
</evidence>
<dbReference type="GO" id="GO:0045016">
    <property type="term" value="P:mitochondrial magnesium ion transmembrane transport"/>
    <property type="evidence" value="ECO:0007669"/>
    <property type="project" value="TreeGrafter"/>
</dbReference>
<protein>
    <recommendedName>
        <fullName evidence="14">Magnesium transporter</fullName>
    </recommendedName>
</protein>
<evidence type="ECO:0000256" key="1">
    <source>
        <dbReference type="ARBA" id="ARBA00004141"/>
    </source>
</evidence>
<evidence type="ECO:0000256" key="10">
    <source>
        <dbReference type="SAM" id="MobiDB-lite"/>
    </source>
</evidence>
<dbReference type="EMBL" id="AVOT02014212">
    <property type="protein sequence ID" value="MBW0497488.1"/>
    <property type="molecule type" value="Genomic_DNA"/>
</dbReference>
<comment type="subcellular location">
    <subcellularLocation>
        <location evidence="1">Membrane</location>
        <topology evidence="1">Multi-pass membrane protein</topology>
    </subcellularLocation>
</comment>
<evidence type="ECO:0000256" key="11">
    <source>
        <dbReference type="SAM" id="Phobius"/>
    </source>
</evidence>
<evidence type="ECO:0000256" key="7">
    <source>
        <dbReference type="ARBA" id="ARBA00022989"/>
    </source>
</evidence>
<dbReference type="Gene3D" id="2.40.128.330">
    <property type="match status" value="1"/>
</dbReference>
<dbReference type="PANTHER" id="PTHR13890:SF0">
    <property type="entry name" value="MAGNESIUM TRANSPORTER MRS2 HOMOLOG, MITOCHONDRIAL"/>
    <property type="match status" value="1"/>
</dbReference>
<feature type="transmembrane region" description="Helical" evidence="11">
    <location>
        <begin position="338"/>
        <end position="356"/>
    </location>
</feature>
<evidence type="ECO:0000256" key="5">
    <source>
        <dbReference type="ARBA" id="ARBA00022842"/>
    </source>
</evidence>
<dbReference type="AlphaFoldDB" id="A0A9Q3DAY5"/>
<name>A0A9Q3DAY5_9BASI</name>
<evidence type="ECO:0000256" key="9">
    <source>
        <dbReference type="ARBA" id="ARBA00023136"/>
    </source>
</evidence>
<organism evidence="12 13">
    <name type="scientific">Austropuccinia psidii MF-1</name>
    <dbReference type="NCBI Taxonomy" id="1389203"/>
    <lineage>
        <taxon>Eukaryota</taxon>
        <taxon>Fungi</taxon>
        <taxon>Dikarya</taxon>
        <taxon>Basidiomycota</taxon>
        <taxon>Pucciniomycotina</taxon>
        <taxon>Pucciniomycetes</taxon>
        <taxon>Pucciniales</taxon>
        <taxon>Sphaerophragmiaceae</taxon>
        <taxon>Austropuccinia</taxon>
    </lineage>
</organism>
<keyword evidence="5" id="KW-0460">Magnesium</keyword>